<evidence type="ECO:0000259" key="2">
    <source>
        <dbReference type="PROSITE" id="PS00028"/>
    </source>
</evidence>
<dbReference type="SUPFAM" id="SSF57667">
    <property type="entry name" value="beta-beta-alpha zinc fingers"/>
    <property type="match status" value="1"/>
</dbReference>
<evidence type="ECO:0000256" key="1">
    <source>
        <dbReference type="SAM" id="MobiDB-lite"/>
    </source>
</evidence>
<evidence type="ECO:0000313" key="3">
    <source>
        <dbReference type="EMBL" id="CAJ0939617.1"/>
    </source>
</evidence>
<dbReference type="PANTHER" id="PTHR47034:SF2">
    <property type="entry name" value="IKAROS FAMILY ZINC FINGER 4"/>
    <property type="match status" value="1"/>
</dbReference>
<dbReference type="Gene3D" id="1.10.10.60">
    <property type="entry name" value="Homeodomain-like"/>
    <property type="match status" value="1"/>
</dbReference>
<feature type="region of interest" description="Disordered" evidence="1">
    <location>
        <begin position="334"/>
        <end position="428"/>
    </location>
</feature>
<gene>
    <name evidence="3" type="ORF">RIMI_LOCUS8079453</name>
</gene>
<dbReference type="PANTHER" id="PTHR47034">
    <property type="entry name" value="ZINC FINGER TRANSCRIPTION FACTOR TRPS1"/>
    <property type="match status" value="1"/>
</dbReference>
<dbReference type="InterPro" id="IPR036236">
    <property type="entry name" value="Znf_C2H2_sf"/>
</dbReference>
<dbReference type="EMBL" id="CAUEEQ010015750">
    <property type="protein sequence ID" value="CAJ0939617.1"/>
    <property type="molecule type" value="Genomic_DNA"/>
</dbReference>
<reference evidence="3" key="1">
    <citation type="submission" date="2023-07" db="EMBL/GenBank/DDBJ databases">
        <authorList>
            <person name="Stuckert A."/>
        </authorList>
    </citation>
    <scope>NUCLEOTIDE SEQUENCE</scope>
</reference>
<protein>
    <recommendedName>
        <fullName evidence="2">C2H2-type domain-containing protein</fullName>
    </recommendedName>
</protein>
<dbReference type="Gene3D" id="3.30.160.60">
    <property type="entry name" value="Classic Zinc Finger"/>
    <property type="match status" value="1"/>
</dbReference>
<accession>A0ABN9LGP9</accession>
<dbReference type="SUPFAM" id="SSF46689">
    <property type="entry name" value="Homeodomain-like"/>
    <property type="match status" value="1"/>
</dbReference>
<evidence type="ECO:0000313" key="4">
    <source>
        <dbReference type="Proteomes" id="UP001176940"/>
    </source>
</evidence>
<name>A0ABN9LGP9_9NEOB</name>
<comment type="caution">
    <text evidence="3">The sequence shown here is derived from an EMBL/GenBank/DDBJ whole genome shotgun (WGS) entry which is preliminary data.</text>
</comment>
<keyword evidence="4" id="KW-1185">Reference proteome</keyword>
<feature type="domain" description="C2H2-type" evidence="2">
    <location>
        <begin position="446"/>
        <end position="466"/>
    </location>
</feature>
<dbReference type="InterPro" id="IPR028440">
    <property type="entry name" value="TRPS1"/>
</dbReference>
<organism evidence="3 4">
    <name type="scientific">Ranitomeya imitator</name>
    <name type="common">mimic poison frog</name>
    <dbReference type="NCBI Taxonomy" id="111125"/>
    <lineage>
        <taxon>Eukaryota</taxon>
        <taxon>Metazoa</taxon>
        <taxon>Chordata</taxon>
        <taxon>Craniata</taxon>
        <taxon>Vertebrata</taxon>
        <taxon>Euteleostomi</taxon>
        <taxon>Amphibia</taxon>
        <taxon>Batrachia</taxon>
        <taxon>Anura</taxon>
        <taxon>Neobatrachia</taxon>
        <taxon>Hyloidea</taxon>
        <taxon>Dendrobatidae</taxon>
        <taxon>Dendrobatinae</taxon>
        <taxon>Ranitomeya</taxon>
    </lineage>
</organism>
<feature type="compositionally biased region" description="Polar residues" evidence="1">
    <location>
        <begin position="372"/>
        <end position="384"/>
    </location>
</feature>
<dbReference type="InterPro" id="IPR011991">
    <property type="entry name" value="ArsR-like_HTH"/>
</dbReference>
<sequence length="498" mass="56065">MGKTSDLTDVKKAIIDTLKQEGKTQKEISQQIGCSQSAVSRHLNGKSVGRKQCGRKRCTTRRGDRTLRKIVEKDRFQTLGNLRKQWTESGVETSRATVHRRVQEMGYRCRIPQGIAADVKVADSMMSVVTSLRQSRRERAALFTCGQMKSENHFQSRNTWFQGSTGRTYRNHCLYLGSGYVTLASTNWPNLFSPFPSGEEIRDLDLGPDALMHHSSDPPSFMDRLASNLTKRKRSTPQKFAETEHLRKIDLLRSRKTRRVSGYAGEKQVRLSLADLPYDMNSSFEKDIEMVPHHPLDPSYGNPLAFVGGPMRLPPTNCISEITPVISSVYTQLQPMSGRPDMPGNREAAEGHEDIPDVTQIHYRGRTEHGASPTNGCQDSTTDTESNHEERGSQATSSRQSPAYAKEDQRPPEPGVVNPSRSGPGTAKETLRVLGEDGEQVKVFKCEHCRVLFLDHVMFTIHMGCHGFRDPFECNICGYHSQDRYEFSSHIVRGEHKV</sequence>
<dbReference type="InterPro" id="IPR013087">
    <property type="entry name" value="Znf_C2H2_type"/>
</dbReference>
<dbReference type="SMART" id="SM00355">
    <property type="entry name" value="ZnF_C2H2"/>
    <property type="match status" value="2"/>
</dbReference>
<dbReference type="CDD" id="cd00090">
    <property type="entry name" value="HTH_ARSR"/>
    <property type="match status" value="1"/>
</dbReference>
<dbReference type="InterPro" id="IPR009057">
    <property type="entry name" value="Homeodomain-like_sf"/>
</dbReference>
<dbReference type="PROSITE" id="PS00028">
    <property type="entry name" value="ZINC_FINGER_C2H2_1"/>
    <property type="match status" value="1"/>
</dbReference>
<proteinExistence type="predicted"/>
<dbReference type="Proteomes" id="UP001176940">
    <property type="component" value="Unassembled WGS sequence"/>
</dbReference>